<protein>
    <recommendedName>
        <fullName evidence="7">Glycosyltransferase 2-like domain-containing protein</fullName>
    </recommendedName>
</protein>
<evidence type="ECO:0000256" key="4">
    <source>
        <dbReference type="ARBA" id="ARBA00022679"/>
    </source>
</evidence>
<evidence type="ECO:0000313" key="8">
    <source>
        <dbReference type="EMBL" id="SVB57970.1"/>
    </source>
</evidence>
<dbReference type="GO" id="GO:0016757">
    <property type="term" value="F:glycosyltransferase activity"/>
    <property type="evidence" value="ECO:0007669"/>
    <property type="project" value="UniProtKB-KW"/>
</dbReference>
<dbReference type="EMBL" id="UINC01047992">
    <property type="protein sequence ID" value="SVB57970.1"/>
    <property type="molecule type" value="Genomic_DNA"/>
</dbReference>
<feature type="transmembrane region" description="Helical" evidence="6">
    <location>
        <begin position="12"/>
        <end position="33"/>
    </location>
</feature>
<dbReference type="SUPFAM" id="SSF53448">
    <property type="entry name" value="Nucleotide-diphospho-sugar transferases"/>
    <property type="match status" value="1"/>
</dbReference>
<feature type="domain" description="Glycosyltransferase 2-like" evidence="7">
    <location>
        <begin position="97"/>
        <end position="159"/>
    </location>
</feature>
<feature type="non-terminal residue" evidence="8">
    <location>
        <position position="163"/>
    </location>
</feature>
<reference evidence="8" key="1">
    <citation type="submission" date="2018-05" db="EMBL/GenBank/DDBJ databases">
        <authorList>
            <person name="Lanie J.A."/>
            <person name="Ng W.-L."/>
            <person name="Kazmierczak K.M."/>
            <person name="Andrzejewski T.M."/>
            <person name="Davidsen T.M."/>
            <person name="Wayne K.J."/>
            <person name="Tettelin H."/>
            <person name="Glass J.I."/>
            <person name="Rusch D."/>
            <person name="Podicherti R."/>
            <person name="Tsui H.-C.T."/>
            <person name="Winkler M.E."/>
        </authorList>
    </citation>
    <scope>NUCLEOTIDE SEQUENCE</scope>
</reference>
<dbReference type="InterPro" id="IPR001173">
    <property type="entry name" value="Glyco_trans_2-like"/>
</dbReference>
<evidence type="ECO:0000256" key="1">
    <source>
        <dbReference type="ARBA" id="ARBA00004236"/>
    </source>
</evidence>
<evidence type="ECO:0000256" key="2">
    <source>
        <dbReference type="ARBA" id="ARBA00022475"/>
    </source>
</evidence>
<feature type="transmembrane region" description="Helical" evidence="6">
    <location>
        <begin position="53"/>
        <end position="73"/>
    </location>
</feature>
<evidence type="ECO:0000256" key="5">
    <source>
        <dbReference type="ARBA" id="ARBA00023136"/>
    </source>
</evidence>
<dbReference type="AlphaFoldDB" id="A0A382F4S0"/>
<name>A0A382F4S0_9ZZZZ</name>
<evidence type="ECO:0000259" key="7">
    <source>
        <dbReference type="Pfam" id="PF00535"/>
    </source>
</evidence>
<evidence type="ECO:0000256" key="6">
    <source>
        <dbReference type="SAM" id="Phobius"/>
    </source>
</evidence>
<organism evidence="8">
    <name type="scientific">marine metagenome</name>
    <dbReference type="NCBI Taxonomy" id="408172"/>
    <lineage>
        <taxon>unclassified sequences</taxon>
        <taxon>metagenomes</taxon>
        <taxon>ecological metagenomes</taxon>
    </lineage>
</organism>
<comment type="subcellular location">
    <subcellularLocation>
        <location evidence="1">Cell membrane</location>
    </subcellularLocation>
</comment>
<sequence length="163" mass="18558">MGFLYIGFAISFIILLITNIAFVLINIYLWIIGDHAIVTSGTNLIEILYYAPYFKWIVLSDAIWLGLGFLFALTRKRYKTDQRFYLDSEKISNPIITVIIPTYNEENNVEKVIKNFQLEKNVKHVLVIDNNSTDKTVEIAKQCGAIVITKEINKGFGDSCIVG</sequence>
<dbReference type="InterPro" id="IPR029044">
    <property type="entry name" value="Nucleotide-diphossugar_trans"/>
</dbReference>
<dbReference type="Pfam" id="PF00535">
    <property type="entry name" value="Glycos_transf_2"/>
    <property type="match status" value="1"/>
</dbReference>
<gene>
    <name evidence="8" type="ORF">METZ01_LOCUS210824</name>
</gene>
<keyword evidence="2" id="KW-1003">Cell membrane</keyword>
<dbReference type="Gene3D" id="3.90.550.10">
    <property type="entry name" value="Spore Coat Polysaccharide Biosynthesis Protein SpsA, Chain A"/>
    <property type="match status" value="1"/>
</dbReference>
<evidence type="ECO:0000256" key="3">
    <source>
        <dbReference type="ARBA" id="ARBA00022676"/>
    </source>
</evidence>
<proteinExistence type="predicted"/>
<keyword evidence="6" id="KW-0812">Transmembrane</keyword>
<keyword evidence="6" id="KW-1133">Transmembrane helix</keyword>
<dbReference type="PANTHER" id="PTHR43646">
    <property type="entry name" value="GLYCOSYLTRANSFERASE"/>
    <property type="match status" value="1"/>
</dbReference>
<keyword evidence="3" id="KW-0328">Glycosyltransferase</keyword>
<keyword evidence="5 6" id="KW-0472">Membrane</keyword>
<dbReference type="PANTHER" id="PTHR43646:SF2">
    <property type="entry name" value="GLYCOSYLTRANSFERASE 2-LIKE DOMAIN-CONTAINING PROTEIN"/>
    <property type="match status" value="1"/>
</dbReference>
<dbReference type="GO" id="GO:0005886">
    <property type="term" value="C:plasma membrane"/>
    <property type="evidence" value="ECO:0007669"/>
    <property type="project" value="UniProtKB-SubCell"/>
</dbReference>
<accession>A0A382F4S0</accession>
<keyword evidence="4" id="KW-0808">Transferase</keyword>